<dbReference type="RefSeq" id="XP_016260027.1">
    <property type="nucleotide sequence ID" value="XM_016409719.1"/>
</dbReference>
<reference evidence="2 3" key="1">
    <citation type="submission" date="2015-01" db="EMBL/GenBank/DDBJ databases">
        <title>The Genome Sequence of Exophiala oligosperma CBS72588.</title>
        <authorList>
            <consortium name="The Broad Institute Genomics Platform"/>
            <person name="Cuomo C."/>
            <person name="de Hoog S."/>
            <person name="Gorbushina A."/>
            <person name="Stielow B."/>
            <person name="Teixiera M."/>
            <person name="Abouelleil A."/>
            <person name="Chapman S.B."/>
            <person name="Priest M."/>
            <person name="Young S.K."/>
            <person name="Wortman J."/>
            <person name="Nusbaum C."/>
            <person name="Birren B."/>
        </authorList>
    </citation>
    <scope>NUCLEOTIDE SEQUENCE [LARGE SCALE GENOMIC DNA]</scope>
    <source>
        <strain evidence="2 3">CBS 72588</strain>
    </source>
</reference>
<dbReference type="VEuPathDB" id="FungiDB:PV06_08395"/>
<dbReference type="EMBL" id="KN847339">
    <property type="protein sequence ID" value="KIW39811.1"/>
    <property type="molecule type" value="Genomic_DNA"/>
</dbReference>
<dbReference type="AlphaFoldDB" id="A0A0D2AI25"/>
<accession>A0A0D2AI25</accession>
<evidence type="ECO:0000313" key="3">
    <source>
        <dbReference type="Proteomes" id="UP000053342"/>
    </source>
</evidence>
<gene>
    <name evidence="2" type="ORF">PV06_08395</name>
</gene>
<protein>
    <submittedName>
        <fullName evidence="2">Uncharacterized protein</fullName>
    </submittedName>
</protein>
<sequence>MPPQPGDQTNETEEECKWEEPTREVEEEDDNMLIHLEWGRLRREFQSISKMRDLPSKSSSLDT</sequence>
<proteinExistence type="predicted"/>
<dbReference type="GeneID" id="27360469"/>
<feature type="region of interest" description="Disordered" evidence="1">
    <location>
        <begin position="1"/>
        <end position="27"/>
    </location>
</feature>
<name>A0A0D2AI25_9EURO</name>
<dbReference type="HOGENOM" id="CLU_2885785_0_0_1"/>
<keyword evidence="3" id="KW-1185">Reference proteome</keyword>
<dbReference type="Proteomes" id="UP000053342">
    <property type="component" value="Unassembled WGS sequence"/>
</dbReference>
<evidence type="ECO:0000256" key="1">
    <source>
        <dbReference type="SAM" id="MobiDB-lite"/>
    </source>
</evidence>
<evidence type="ECO:0000313" key="2">
    <source>
        <dbReference type="EMBL" id="KIW39811.1"/>
    </source>
</evidence>
<organism evidence="2 3">
    <name type="scientific">Exophiala oligosperma</name>
    <dbReference type="NCBI Taxonomy" id="215243"/>
    <lineage>
        <taxon>Eukaryota</taxon>
        <taxon>Fungi</taxon>
        <taxon>Dikarya</taxon>
        <taxon>Ascomycota</taxon>
        <taxon>Pezizomycotina</taxon>
        <taxon>Eurotiomycetes</taxon>
        <taxon>Chaetothyriomycetidae</taxon>
        <taxon>Chaetothyriales</taxon>
        <taxon>Herpotrichiellaceae</taxon>
        <taxon>Exophiala</taxon>
    </lineage>
</organism>